<evidence type="ECO:0000256" key="1">
    <source>
        <dbReference type="SAM" id="Phobius"/>
    </source>
</evidence>
<feature type="transmembrane region" description="Helical" evidence="1">
    <location>
        <begin position="170"/>
        <end position="188"/>
    </location>
</feature>
<comment type="caution">
    <text evidence="2">The sequence shown here is derived from an EMBL/GenBank/DDBJ whole genome shotgun (WGS) entry which is preliminary data.</text>
</comment>
<feature type="transmembrane region" description="Helical" evidence="1">
    <location>
        <begin position="110"/>
        <end position="128"/>
    </location>
</feature>
<keyword evidence="1" id="KW-0812">Transmembrane</keyword>
<accession>A0A4Q7J0F4</accession>
<organism evidence="2 3">
    <name type="scientific">Amycolatopsis suaedae</name>
    <dbReference type="NCBI Taxonomy" id="2510978"/>
    <lineage>
        <taxon>Bacteria</taxon>
        <taxon>Bacillati</taxon>
        <taxon>Actinomycetota</taxon>
        <taxon>Actinomycetes</taxon>
        <taxon>Pseudonocardiales</taxon>
        <taxon>Pseudonocardiaceae</taxon>
        <taxon>Amycolatopsis</taxon>
    </lineage>
</organism>
<dbReference type="AlphaFoldDB" id="A0A4Q7J0F4"/>
<sequence>MVLLLKLFLAPVLVVGSTLAGRRWGPGVAGILVALPVVAGPVLFITFLQHGAEFTAEASAASLLGVVSLAVFAVVFARAARRFAWPVTLAVSWLVVLAVDAGLSWLDVPALAGLGLAVAATVAAMAAMPEREPAGTARPWSRWDLPGRAVATAALVVAVTSASSALGPDWTGLLAPFPVALSVVAGFVHAGGEPAMVARTLAGALTGLFGFSAFCLGVSVLVQPLGGYAFAVSTVAAVATAVLASRLR</sequence>
<feature type="transmembrane region" description="Helical" evidence="1">
    <location>
        <begin position="228"/>
        <end position="247"/>
    </location>
</feature>
<dbReference type="Proteomes" id="UP000292003">
    <property type="component" value="Unassembled WGS sequence"/>
</dbReference>
<feature type="transmembrane region" description="Helical" evidence="1">
    <location>
        <begin position="30"/>
        <end position="48"/>
    </location>
</feature>
<proteinExistence type="predicted"/>
<feature type="transmembrane region" description="Helical" evidence="1">
    <location>
        <begin position="83"/>
        <end position="103"/>
    </location>
</feature>
<protein>
    <submittedName>
        <fullName evidence="2">Uncharacterized protein</fullName>
    </submittedName>
</protein>
<keyword evidence="1" id="KW-1133">Transmembrane helix</keyword>
<keyword evidence="1" id="KW-0472">Membrane</keyword>
<gene>
    <name evidence="2" type="ORF">EWH70_31220</name>
</gene>
<dbReference type="OrthoDB" id="5457281at2"/>
<name>A0A4Q7J0F4_9PSEU</name>
<dbReference type="EMBL" id="SFCC01000020">
    <property type="protein sequence ID" value="RZQ60032.1"/>
    <property type="molecule type" value="Genomic_DNA"/>
</dbReference>
<feature type="transmembrane region" description="Helical" evidence="1">
    <location>
        <begin position="200"/>
        <end position="222"/>
    </location>
</feature>
<evidence type="ECO:0000313" key="2">
    <source>
        <dbReference type="EMBL" id="RZQ60032.1"/>
    </source>
</evidence>
<evidence type="ECO:0000313" key="3">
    <source>
        <dbReference type="Proteomes" id="UP000292003"/>
    </source>
</evidence>
<feature type="transmembrane region" description="Helical" evidence="1">
    <location>
        <begin position="60"/>
        <end position="77"/>
    </location>
</feature>
<reference evidence="2 3" key="1">
    <citation type="submission" date="2019-02" db="EMBL/GenBank/DDBJ databases">
        <title>Draft genome sequence of Amycolatopsis sp. 8-3EHSu isolated from roots of Suaeda maritima.</title>
        <authorList>
            <person name="Duangmal K."/>
            <person name="Chantavorakit T."/>
        </authorList>
    </citation>
    <scope>NUCLEOTIDE SEQUENCE [LARGE SCALE GENOMIC DNA]</scope>
    <source>
        <strain evidence="2 3">8-3EHSu</strain>
    </source>
</reference>
<keyword evidence="3" id="KW-1185">Reference proteome</keyword>